<evidence type="ECO:0000313" key="1">
    <source>
        <dbReference type="EMBL" id="GEU37201.1"/>
    </source>
</evidence>
<sequence length="108" mass="12165">MPFMDIAKFTWACICDLKTNIIFFNRVALEGKEAAEAADCIICNSTIVLEPGAFTLFANRLPTGPLLASDKFRKQAGHFWGKKFRPDVSSENTRCVQHVMQLPKDRQS</sequence>
<accession>A0A6L2JJJ0</accession>
<keyword evidence="1" id="KW-0808">Transferase</keyword>
<gene>
    <name evidence="1" type="ORF">Tci_009179</name>
</gene>
<protein>
    <submittedName>
        <fullName evidence="1">Putative UDP-glucuronosyl/UDP-glucosyltransferase</fullName>
    </submittedName>
</protein>
<comment type="caution">
    <text evidence="1">The sequence shown here is derived from an EMBL/GenBank/DDBJ whole genome shotgun (WGS) entry which is preliminary data.</text>
</comment>
<organism evidence="1">
    <name type="scientific">Tanacetum cinerariifolium</name>
    <name type="common">Dalmatian daisy</name>
    <name type="synonym">Chrysanthemum cinerariifolium</name>
    <dbReference type="NCBI Taxonomy" id="118510"/>
    <lineage>
        <taxon>Eukaryota</taxon>
        <taxon>Viridiplantae</taxon>
        <taxon>Streptophyta</taxon>
        <taxon>Embryophyta</taxon>
        <taxon>Tracheophyta</taxon>
        <taxon>Spermatophyta</taxon>
        <taxon>Magnoliopsida</taxon>
        <taxon>eudicotyledons</taxon>
        <taxon>Gunneridae</taxon>
        <taxon>Pentapetalae</taxon>
        <taxon>asterids</taxon>
        <taxon>campanulids</taxon>
        <taxon>Asterales</taxon>
        <taxon>Asteraceae</taxon>
        <taxon>Asteroideae</taxon>
        <taxon>Anthemideae</taxon>
        <taxon>Anthemidinae</taxon>
        <taxon>Tanacetum</taxon>
    </lineage>
</organism>
<dbReference type="AlphaFoldDB" id="A0A6L2JJJ0"/>
<dbReference type="EMBL" id="BKCJ010000898">
    <property type="protein sequence ID" value="GEU37201.1"/>
    <property type="molecule type" value="Genomic_DNA"/>
</dbReference>
<proteinExistence type="predicted"/>
<reference evidence="1" key="1">
    <citation type="journal article" date="2019" name="Sci. Rep.">
        <title>Draft genome of Tanacetum cinerariifolium, the natural source of mosquito coil.</title>
        <authorList>
            <person name="Yamashiro T."/>
            <person name="Shiraishi A."/>
            <person name="Satake H."/>
            <person name="Nakayama K."/>
        </authorList>
    </citation>
    <scope>NUCLEOTIDE SEQUENCE</scope>
</reference>
<dbReference type="GO" id="GO:0016740">
    <property type="term" value="F:transferase activity"/>
    <property type="evidence" value="ECO:0007669"/>
    <property type="project" value="UniProtKB-KW"/>
</dbReference>
<name>A0A6L2JJJ0_TANCI</name>